<evidence type="ECO:0000313" key="1">
    <source>
        <dbReference type="EMBL" id="KAI0034797.1"/>
    </source>
</evidence>
<keyword evidence="2" id="KW-1185">Reference proteome</keyword>
<protein>
    <submittedName>
        <fullName evidence="1">Uncharacterized protein</fullName>
    </submittedName>
</protein>
<organism evidence="1 2">
    <name type="scientific">Vararia minispora EC-137</name>
    <dbReference type="NCBI Taxonomy" id="1314806"/>
    <lineage>
        <taxon>Eukaryota</taxon>
        <taxon>Fungi</taxon>
        <taxon>Dikarya</taxon>
        <taxon>Basidiomycota</taxon>
        <taxon>Agaricomycotina</taxon>
        <taxon>Agaricomycetes</taxon>
        <taxon>Russulales</taxon>
        <taxon>Lachnocladiaceae</taxon>
        <taxon>Vararia</taxon>
    </lineage>
</organism>
<gene>
    <name evidence="1" type="ORF">K488DRAFT_83641</name>
</gene>
<accession>A0ACB8QT05</accession>
<dbReference type="EMBL" id="MU273494">
    <property type="protein sequence ID" value="KAI0034797.1"/>
    <property type="molecule type" value="Genomic_DNA"/>
</dbReference>
<proteinExistence type="predicted"/>
<reference evidence="1" key="1">
    <citation type="submission" date="2021-02" db="EMBL/GenBank/DDBJ databases">
        <authorList>
            <consortium name="DOE Joint Genome Institute"/>
            <person name="Ahrendt S."/>
            <person name="Looney B.P."/>
            <person name="Miyauchi S."/>
            <person name="Morin E."/>
            <person name="Drula E."/>
            <person name="Courty P.E."/>
            <person name="Chicoki N."/>
            <person name="Fauchery L."/>
            <person name="Kohler A."/>
            <person name="Kuo A."/>
            <person name="Labutti K."/>
            <person name="Pangilinan J."/>
            <person name="Lipzen A."/>
            <person name="Riley R."/>
            <person name="Andreopoulos W."/>
            <person name="He G."/>
            <person name="Johnson J."/>
            <person name="Barry K.W."/>
            <person name="Grigoriev I.V."/>
            <person name="Nagy L."/>
            <person name="Hibbett D."/>
            <person name="Henrissat B."/>
            <person name="Matheny P.B."/>
            <person name="Labbe J."/>
            <person name="Martin F."/>
        </authorList>
    </citation>
    <scope>NUCLEOTIDE SEQUENCE</scope>
    <source>
        <strain evidence="1">EC-137</strain>
    </source>
</reference>
<name>A0ACB8QT05_9AGAM</name>
<evidence type="ECO:0000313" key="2">
    <source>
        <dbReference type="Proteomes" id="UP000814128"/>
    </source>
</evidence>
<reference evidence="1" key="2">
    <citation type="journal article" date="2022" name="New Phytol.">
        <title>Evolutionary transition to the ectomycorrhizal habit in the genomes of a hyperdiverse lineage of mushroom-forming fungi.</title>
        <authorList>
            <person name="Looney B."/>
            <person name="Miyauchi S."/>
            <person name="Morin E."/>
            <person name="Drula E."/>
            <person name="Courty P.E."/>
            <person name="Kohler A."/>
            <person name="Kuo A."/>
            <person name="LaButti K."/>
            <person name="Pangilinan J."/>
            <person name="Lipzen A."/>
            <person name="Riley R."/>
            <person name="Andreopoulos W."/>
            <person name="He G."/>
            <person name="Johnson J."/>
            <person name="Nolan M."/>
            <person name="Tritt A."/>
            <person name="Barry K.W."/>
            <person name="Grigoriev I.V."/>
            <person name="Nagy L.G."/>
            <person name="Hibbett D."/>
            <person name="Henrissat B."/>
            <person name="Matheny P.B."/>
            <person name="Labbe J."/>
            <person name="Martin F.M."/>
        </authorList>
    </citation>
    <scope>NUCLEOTIDE SEQUENCE</scope>
    <source>
        <strain evidence="1">EC-137</strain>
    </source>
</reference>
<comment type="caution">
    <text evidence="1">The sequence shown here is derived from an EMBL/GenBank/DDBJ whole genome shotgun (WGS) entry which is preliminary data.</text>
</comment>
<sequence length="736" mass="80204">MVPTFQTSLSSFRSLDIFIGAASFTPILFFTLFLYLFKRTEFFPAFPTRFTFVSNLFAVLVVPFLFVTNEVGSFIGNDYAVVQFQTVPPSSPQFAVGSHNHAAETARLFFDSIALALMAAFSISTFLVFFIRLSASVVNQRRIEDEGGTQEETYLFKGTGWMALGLVFASAETLAGFASGSFGLFFTRRLLRMLGRACVAIGVVKGPDRRLQFDMLDNEKRDGRRKSTMRLRIGAPLLVDSSRRISQLMGIDLTRGRDSMQPGTGTGTVPLVPNSIPFPMAQETPLSRYPNPPDMSSVKSSQRVTVSLRRGRAPTLILRLSDNNLPSPTAIMSGNLSAHSSTYSYSGEAVERGPPVIDPSAIEDDAPSPRMSVYSAGKSLVENFKTQTFPSGSSGAQGLPSRLRVHPQVSLDPPPLQMPAAIPVAVPRISFLQRTPRPPINEILPPDDSTAIPRRPQSKRKGSPPTRASIYLDRSDFISPISPQDGAVQFPPIPDSATRQRTRSTASSATSPHHEDRVEYTFPYPVASTGWMSPQPQRPVTATSASTVDPARAHSLRRPRSAAQRRPASPARSPDERPGHDSAAALNFDWIINPGIQHESEEAAEQEESRRAGHARSSSQVLRQMPPPRTPRTPDSARQSSRSVGIGTVSRRQTPLPTPAAETRASVNVEQLISPGPDNSSIDTDLRNRIDYRATGSETDSLVSSATISTWTTGHQGHAAVSLNAAQLMERYGEAV</sequence>
<dbReference type="Proteomes" id="UP000814128">
    <property type="component" value="Unassembled WGS sequence"/>
</dbReference>